<dbReference type="Proteomes" id="UP000077684">
    <property type="component" value="Unassembled WGS sequence"/>
</dbReference>
<feature type="compositionally biased region" description="Low complexity" evidence="1">
    <location>
        <begin position="569"/>
        <end position="581"/>
    </location>
</feature>
<feature type="compositionally biased region" description="Polar residues" evidence="1">
    <location>
        <begin position="453"/>
        <end position="462"/>
    </location>
</feature>
<evidence type="ECO:0000313" key="3">
    <source>
        <dbReference type="EMBL" id="KAE8245673.1"/>
    </source>
</evidence>
<feature type="region of interest" description="Disordered" evidence="1">
    <location>
        <begin position="680"/>
        <end position="770"/>
    </location>
</feature>
<evidence type="ECO:0000256" key="1">
    <source>
        <dbReference type="SAM" id="MobiDB-lite"/>
    </source>
</evidence>
<reference evidence="3" key="1">
    <citation type="submission" date="2016-04" db="EMBL/GenBank/DDBJ databases">
        <authorList>
            <person name="Nguyen H.D."/>
            <person name="Samba Siva P."/>
            <person name="Cullis J."/>
            <person name="Levesque C.A."/>
            <person name="Hambleton S."/>
        </authorList>
    </citation>
    <scope>NUCLEOTIDE SEQUENCE</scope>
    <source>
        <strain evidence="3">DAOMC 236426</strain>
    </source>
</reference>
<dbReference type="EMBL" id="LWDE02000683">
    <property type="protein sequence ID" value="KAE8245673.1"/>
    <property type="molecule type" value="Genomic_DNA"/>
</dbReference>
<keyword evidence="2" id="KW-1133">Transmembrane helix</keyword>
<feature type="region of interest" description="Disordered" evidence="1">
    <location>
        <begin position="569"/>
        <end position="601"/>
    </location>
</feature>
<sequence length="770" mass="84240">MSSSVDPPHSYLFQLSFVTGLTGFYLWIGTFKFLDVNLHQERWICVPIGSDKFYATCFLGFCIFFDTIIAALIVSKLYRTSKEIDVPLLSIVFRDAWVFGVVSMAPGVASLLTMHLGGRAAAMVVCMPLHLVIDVLLASYAYRATFQAGTKMLPAGSKSENMVLNGEILNAEELRQLAFRMGSAVATGEEFHRYGANPTALGLLGGPQSPQTKLSATYLLQMALVSMQIGIWIWVNILRNAGLPPYVLGLTPLFLTSALKEYLNTFSLDYKLITGKRPLRVQGVIYLTIRVCLTVFVLTILIYKQGFSRINCRAIWRTSNVFSTVGYTGSRLIFLLRAMAVLTLCKLYNVSKRSHLRLLHVVVRDAWVFSALSIIPTVSSIVLLSVKNYIAIFELVPLDNFLHVILASRAYAAIFESGLTMLPHEEQVVKKVVNGDIMDQQARNRLAFKMNDRSTATTGDSSGSHRFEGRMGEDRYLPGAMSRETQDPTPPFAAYLSNNSATVVLAHEEDPDRKSGSHDEDRGFEVPTQAHSSSTGEDQVKETVLDSSQLSPIRTPPSVLHHRQVQRAPPSAAVTSSPSLPRITFSASPTTAPETPQRHGTRNKLFGKRLREAQSLSQLDTTGANARGCGPRDDEPPHSAGGVVRHSSSPMNVRVGVDVDVRVDRKEIYPLPRIFQNLRQDESAPAGSAGTSLGSTDNSEKDEEKTSGSLKRKMSFASVLSISHGRSSRGGISGGPSPRHRPSFLRHMAEHGTDTGAGSVDGSCAASQSE</sequence>
<feature type="transmembrane region" description="Helical" evidence="2">
    <location>
        <begin position="96"/>
        <end position="114"/>
    </location>
</feature>
<feature type="transmembrane region" description="Helical" evidence="2">
    <location>
        <begin position="218"/>
        <end position="237"/>
    </location>
</feature>
<dbReference type="AlphaFoldDB" id="A0A8X7MQC6"/>
<comment type="caution">
    <text evidence="3">The sequence shown here is derived from an EMBL/GenBank/DDBJ whole genome shotgun (WGS) entry which is preliminary data.</text>
</comment>
<feature type="transmembrane region" description="Helical" evidence="2">
    <location>
        <begin position="120"/>
        <end position="142"/>
    </location>
</feature>
<feature type="transmembrane region" description="Helical" evidence="2">
    <location>
        <begin position="284"/>
        <end position="304"/>
    </location>
</feature>
<reference evidence="3" key="2">
    <citation type="journal article" date="2019" name="IMA Fungus">
        <title>Genome sequencing and comparison of five Tilletia species to identify candidate genes for the detection of regulated species infecting wheat.</title>
        <authorList>
            <person name="Nguyen H.D.T."/>
            <person name="Sultana T."/>
            <person name="Kesanakurti P."/>
            <person name="Hambleton S."/>
        </authorList>
    </citation>
    <scope>NUCLEOTIDE SEQUENCE</scope>
    <source>
        <strain evidence="3">DAOMC 236426</strain>
    </source>
</reference>
<feature type="region of interest" description="Disordered" evidence="1">
    <location>
        <begin position="449"/>
        <end position="471"/>
    </location>
</feature>
<keyword evidence="4" id="KW-1185">Reference proteome</keyword>
<feature type="transmembrane region" description="Helical" evidence="2">
    <location>
        <begin position="324"/>
        <end position="345"/>
    </location>
</feature>
<name>A0A8X7MQC6_9BASI</name>
<organism evidence="3 4">
    <name type="scientific">Tilletia controversa</name>
    <name type="common">dwarf bunt fungus</name>
    <dbReference type="NCBI Taxonomy" id="13291"/>
    <lineage>
        <taxon>Eukaryota</taxon>
        <taxon>Fungi</taxon>
        <taxon>Dikarya</taxon>
        <taxon>Basidiomycota</taxon>
        <taxon>Ustilaginomycotina</taxon>
        <taxon>Exobasidiomycetes</taxon>
        <taxon>Tilletiales</taxon>
        <taxon>Tilletiaceae</taxon>
        <taxon>Tilletia</taxon>
    </lineage>
</organism>
<keyword evidence="2" id="KW-0812">Transmembrane</keyword>
<feature type="transmembrane region" description="Helical" evidence="2">
    <location>
        <begin position="53"/>
        <end position="75"/>
    </location>
</feature>
<keyword evidence="2" id="KW-0472">Membrane</keyword>
<accession>A0A8X7MQC6</accession>
<evidence type="ECO:0000313" key="4">
    <source>
        <dbReference type="Proteomes" id="UP000077684"/>
    </source>
</evidence>
<feature type="transmembrane region" description="Helical" evidence="2">
    <location>
        <begin position="12"/>
        <end position="33"/>
    </location>
</feature>
<gene>
    <name evidence="3" type="ORF">A4X06_0g5503</name>
</gene>
<feature type="transmembrane region" description="Helical" evidence="2">
    <location>
        <begin position="243"/>
        <end position="263"/>
    </location>
</feature>
<evidence type="ECO:0000256" key="2">
    <source>
        <dbReference type="SAM" id="Phobius"/>
    </source>
</evidence>
<feature type="compositionally biased region" description="Basic and acidic residues" evidence="1">
    <location>
        <begin position="508"/>
        <end position="524"/>
    </location>
</feature>
<feature type="region of interest" description="Disordered" evidence="1">
    <location>
        <begin position="508"/>
        <end position="556"/>
    </location>
</feature>
<feature type="compositionally biased region" description="Polar residues" evidence="1">
    <location>
        <begin position="585"/>
        <end position="594"/>
    </location>
</feature>
<feature type="transmembrane region" description="Helical" evidence="2">
    <location>
        <begin position="366"/>
        <end position="386"/>
    </location>
</feature>
<protein>
    <submittedName>
        <fullName evidence="3">Uncharacterized protein</fullName>
    </submittedName>
</protein>
<feature type="region of interest" description="Disordered" evidence="1">
    <location>
        <begin position="619"/>
        <end position="651"/>
    </location>
</feature>
<proteinExistence type="predicted"/>